<name>A0A1V5T192_9BACT</name>
<evidence type="ECO:0000256" key="5">
    <source>
        <dbReference type="ARBA" id="ARBA00022737"/>
    </source>
</evidence>
<evidence type="ECO:0000256" key="7">
    <source>
        <dbReference type="ARBA" id="ARBA00022840"/>
    </source>
</evidence>
<gene>
    <name evidence="11" type="primary">mglA_2</name>
    <name evidence="11" type="ORF">BWY41_00664</name>
</gene>
<keyword evidence="9" id="KW-0472">Membrane</keyword>
<keyword evidence="5" id="KW-0677">Repeat</keyword>
<dbReference type="PANTHER" id="PTHR43790">
    <property type="entry name" value="CARBOHYDRATE TRANSPORT ATP-BINDING PROTEIN MG119-RELATED"/>
    <property type="match status" value="1"/>
</dbReference>
<evidence type="ECO:0000256" key="3">
    <source>
        <dbReference type="ARBA" id="ARBA00022475"/>
    </source>
</evidence>
<dbReference type="GO" id="GO:0005524">
    <property type="term" value="F:ATP binding"/>
    <property type="evidence" value="ECO:0007669"/>
    <property type="project" value="UniProtKB-KW"/>
</dbReference>
<keyword evidence="11" id="KW-0378">Hydrolase</keyword>
<keyword evidence="4" id="KW-0762">Sugar transport</keyword>
<evidence type="ECO:0000313" key="11">
    <source>
        <dbReference type="EMBL" id="OQA60263.1"/>
    </source>
</evidence>
<keyword evidence="2" id="KW-0813">Transport</keyword>
<dbReference type="Gene3D" id="3.40.50.300">
    <property type="entry name" value="P-loop containing nucleotide triphosphate hydrolases"/>
    <property type="match status" value="2"/>
</dbReference>
<dbReference type="InterPro" id="IPR027417">
    <property type="entry name" value="P-loop_NTPase"/>
</dbReference>
<dbReference type="InterPro" id="IPR003593">
    <property type="entry name" value="AAA+_ATPase"/>
</dbReference>
<comment type="subcellular location">
    <subcellularLocation>
        <location evidence="1">Cell membrane</location>
        <topology evidence="1">Peripheral membrane protein</topology>
    </subcellularLocation>
</comment>
<dbReference type="SUPFAM" id="SSF52540">
    <property type="entry name" value="P-loop containing nucleoside triphosphate hydrolases"/>
    <property type="match status" value="2"/>
</dbReference>
<evidence type="ECO:0000256" key="6">
    <source>
        <dbReference type="ARBA" id="ARBA00022741"/>
    </source>
</evidence>
<dbReference type="PROSITE" id="PS50893">
    <property type="entry name" value="ABC_TRANSPORTER_2"/>
    <property type="match status" value="2"/>
</dbReference>
<dbReference type="SMART" id="SM00382">
    <property type="entry name" value="AAA"/>
    <property type="match status" value="2"/>
</dbReference>
<dbReference type="InterPro" id="IPR050107">
    <property type="entry name" value="ABC_carbohydrate_import_ATPase"/>
</dbReference>
<dbReference type="GO" id="GO:0016887">
    <property type="term" value="F:ATP hydrolysis activity"/>
    <property type="evidence" value="ECO:0007669"/>
    <property type="project" value="InterPro"/>
</dbReference>
<dbReference type="GO" id="GO:0005886">
    <property type="term" value="C:plasma membrane"/>
    <property type="evidence" value="ECO:0007669"/>
    <property type="project" value="UniProtKB-SubCell"/>
</dbReference>
<dbReference type="Proteomes" id="UP000485569">
    <property type="component" value="Unassembled WGS sequence"/>
</dbReference>
<dbReference type="EC" id="3.6.3.17" evidence="11"/>
<dbReference type="CDD" id="cd03215">
    <property type="entry name" value="ABC_Carb_Monos_II"/>
    <property type="match status" value="1"/>
</dbReference>
<dbReference type="PROSITE" id="PS00211">
    <property type="entry name" value="ABC_TRANSPORTER_1"/>
    <property type="match status" value="1"/>
</dbReference>
<evidence type="ECO:0000256" key="4">
    <source>
        <dbReference type="ARBA" id="ARBA00022597"/>
    </source>
</evidence>
<dbReference type="InterPro" id="IPR003439">
    <property type="entry name" value="ABC_transporter-like_ATP-bd"/>
</dbReference>
<dbReference type="FunFam" id="3.40.50.300:FF:000127">
    <property type="entry name" value="Ribose import ATP-binding protein RbsA"/>
    <property type="match status" value="1"/>
</dbReference>
<sequence length="509" mass="56494">MENNQLLVSLQNITKIYGIHKVLDNVSFDLRKGEIHCLVGENGAGKSTLIKILSGAISPESGKLYIAGKKITSMTPRKAIELGISTVYQDAELVESLTVTDNIFLGDEKSASLPFIVDKKTQFQKAQEIINTLHMNLPVDSLVEELSVSQKQMLEIVKALYRDSKIIIMDEPTSSLGLEEKKALMKIIQNLKQRGIGIIYISHYLEEIFMIGDRVTILKDGKLVNTYDVASVDIETVIRGMVGREASAFYHRKKIPLGPIQVQIQNLSKKGVLHPVNFDIKKGEILGIGGLVGAGRSELVGLIFGIQQPDSGKVIINGKEAVIHNPRDAIRAGIGLITEDRRKLGLFIGRNLIENMALVHNDVFKGFIVDRDEEKELSNLMVEELSIATSDINQLVEELSGGNQQKVVIARWLLDDATLCIFDEPTKGVDIGAKQQIYELMVELAEKGKSIIMVSSDMPELLSLSDRIVVMRDNRVVEILDNQQIKEEDLIKKFMGVEEKGEKTNADKP</sequence>
<proteinExistence type="predicted"/>
<organism evidence="11">
    <name type="scientific">Candidatus Atribacter allofermentans</name>
    <dbReference type="NCBI Taxonomy" id="1852833"/>
    <lineage>
        <taxon>Bacteria</taxon>
        <taxon>Pseudomonadati</taxon>
        <taxon>Atribacterota</taxon>
        <taxon>Atribacteria</taxon>
        <taxon>Atribacterales</taxon>
        <taxon>Atribacteraceae</taxon>
        <taxon>Atribacter</taxon>
    </lineage>
</organism>
<dbReference type="AlphaFoldDB" id="A0A1V5T192"/>
<evidence type="ECO:0000256" key="9">
    <source>
        <dbReference type="ARBA" id="ARBA00023136"/>
    </source>
</evidence>
<feature type="domain" description="ABC transporter" evidence="10">
    <location>
        <begin position="8"/>
        <end position="245"/>
    </location>
</feature>
<evidence type="ECO:0000256" key="1">
    <source>
        <dbReference type="ARBA" id="ARBA00004202"/>
    </source>
</evidence>
<keyword evidence="8" id="KW-1278">Translocase</keyword>
<accession>A0A1V5T192</accession>
<evidence type="ECO:0000259" key="10">
    <source>
        <dbReference type="PROSITE" id="PS50893"/>
    </source>
</evidence>
<dbReference type="Pfam" id="PF00005">
    <property type="entry name" value="ABC_tran"/>
    <property type="match status" value="2"/>
</dbReference>
<dbReference type="InterPro" id="IPR017871">
    <property type="entry name" value="ABC_transporter-like_CS"/>
</dbReference>
<feature type="domain" description="ABC transporter" evidence="10">
    <location>
        <begin position="255"/>
        <end position="498"/>
    </location>
</feature>
<dbReference type="CDD" id="cd03216">
    <property type="entry name" value="ABC_Carb_Monos_I"/>
    <property type="match status" value="1"/>
</dbReference>
<comment type="caution">
    <text evidence="11">The sequence shown here is derived from an EMBL/GenBank/DDBJ whole genome shotgun (WGS) entry which is preliminary data.</text>
</comment>
<evidence type="ECO:0000256" key="8">
    <source>
        <dbReference type="ARBA" id="ARBA00022967"/>
    </source>
</evidence>
<dbReference type="EMBL" id="MWBQ01000039">
    <property type="protein sequence ID" value="OQA60263.1"/>
    <property type="molecule type" value="Genomic_DNA"/>
</dbReference>
<reference evidence="11" key="1">
    <citation type="submission" date="2017-02" db="EMBL/GenBank/DDBJ databases">
        <title>Delving into the versatile metabolic prowess of the omnipresent phylum Bacteroidetes.</title>
        <authorList>
            <person name="Nobu M.K."/>
            <person name="Mei R."/>
            <person name="Narihiro T."/>
            <person name="Kuroda K."/>
            <person name="Liu W.-T."/>
        </authorList>
    </citation>
    <scope>NUCLEOTIDE SEQUENCE</scope>
    <source>
        <strain evidence="11">ADurb.Bin276</strain>
    </source>
</reference>
<keyword evidence="7 11" id="KW-0067">ATP-binding</keyword>
<protein>
    <submittedName>
        <fullName evidence="11">Galactose/methyl galactoside import ATP-binding protein MglA</fullName>
        <ecNumber evidence="11">3.6.3.17</ecNumber>
    </submittedName>
</protein>
<evidence type="ECO:0000256" key="2">
    <source>
        <dbReference type="ARBA" id="ARBA00022448"/>
    </source>
</evidence>
<keyword evidence="3" id="KW-1003">Cell membrane</keyword>
<dbReference type="PANTHER" id="PTHR43790:SF9">
    <property type="entry name" value="GALACTOFURANOSE TRANSPORTER ATP-BINDING PROTEIN YTFR"/>
    <property type="match status" value="1"/>
</dbReference>
<keyword evidence="6" id="KW-0547">Nucleotide-binding</keyword>